<comment type="caution">
    <text evidence="1">The sequence shown here is derived from an EMBL/GenBank/DDBJ whole genome shotgun (WGS) entry which is preliminary data.</text>
</comment>
<protein>
    <submittedName>
        <fullName evidence="1">mRNA-degrading endonuclease RelE of RelBE toxin-antitoxin system</fullName>
    </submittedName>
</protein>
<gene>
    <name evidence="1" type="ORF">H4683_002629</name>
</gene>
<name>A0A927R717_9BACL</name>
<dbReference type="GO" id="GO:0004519">
    <property type="term" value="F:endonuclease activity"/>
    <property type="evidence" value="ECO:0007669"/>
    <property type="project" value="UniProtKB-KW"/>
</dbReference>
<dbReference type="RefSeq" id="WP_192599224.1">
    <property type="nucleotide sequence ID" value="NZ_JADBEL010000014.1"/>
</dbReference>
<dbReference type="AlphaFoldDB" id="A0A927R717"/>
<reference evidence="1" key="1">
    <citation type="submission" date="2020-10" db="EMBL/GenBank/DDBJ databases">
        <title>Genomic Encyclopedia of Type Strains, Phase IV (KMG-IV): sequencing the most valuable type-strain genomes for metagenomic binning, comparative biology and taxonomic classification.</title>
        <authorList>
            <person name="Goeker M."/>
        </authorList>
    </citation>
    <scope>NUCLEOTIDE SEQUENCE</scope>
    <source>
        <strain evidence="1">DSM 13886</strain>
    </source>
</reference>
<evidence type="ECO:0000313" key="1">
    <source>
        <dbReference type="EMBL" id="MBE1555509.1"/>
    </source>
</evidence>
<evidence type="ECO:0000313" key="2">
    <source>
        <dbReference type="Proteomes" id="UP000658225"/>
    </source>
</evidence>
<keyword evidence="1" id="KW-0378">Hydrolase</keyword>
<keyword evidence="1" id="KW-0540">Nuclease</keyword>
<keyword evidence="2" id="KW-1185">Reference proteome</keyword>
<proteinExistence type="predicted"/>
<accession>A0A927R717</accession>
<sequence length="125" mass="14437">MKSRFSTITTPTFESRYHKLRKKYPKIDEDFEAFLNEVELGGDLGEDIPNIIKDGNKVFKKRMRNSSAKKGLSGGFRVIEYLVTAENTVYLLDIYSKSYQEDISKKKILNLIKSSIPKVTSKRHN</sequence>
<keyword evidence="1" id="KW-0255">Endonuclease</keyword>
<dbReference type="EMBL" id="JADBEL010000014">
    <property type="protein sequence ID" value="MBE1555509.1"/>
    <property type="molecule type" value="Genomic_DNA"/>
</dbReference>
<dbReference type="Proteomes" id="UP000658225">
    <property type="component" value="Unassembled WGS sequence"/>
</dbReference>
<organism evidence="1 2">
    <name type="scientific">Sporosarcina limicola</name>
    <dbReference type="NCBI Taxonomy" id="34101"/>
    <lineage>
        <taxon>Bacteria</taxon>
        <taxon>Bacillati</taxon>
        <taxon>Bacillota</taxon>
        <taxon>Bacilli</taxon>
        <taxon>Bacillales</taxon>
        <taxon>Caryophanaceae</taxon>
        <taxon>Sporosarcina</taxon>
    </lineage>
</organism>